<dbReference type="SUPFAM" id="SSF53474">
    <property type="entry name" value="alpha/beta-Hydrolases"/>
    <property type="match status" value="1"/>
</dbReference>
<feature type="compositionally biased region" description="Basic and acidic residues" evidence="1">
    <location>
        <begin position="381"/>
        <end position="395"/>
    </location>
</feature>
<dbReference type="PANTHER" id="PTHR47842">
    <property type="entry name" value="EXPRESSED PROTEIN"/>
    <property type="match status" value="1"/>
</dbReference>
<dbReference type="OrthoDB" id="442243at2759"/>
<keyword evidence="4" id="KW-1185">Reference proteome</keyword>
<dbReference type="AlphaFoldDB" id="A0A4S4L1X8"/>
<organism evidence="3 4">
    <name type="scientific">Phellinidium pouzarii</name>
    <dbReference type="NCBI Taxonomy" id="167371"/>
    <lineage>
        <taxon>Eukaryota</taxon>
        <taxon>Fungi</taxon>
        <taxon>Dikarya</taxon>
        <taxon>Basidiomycota</taxon>
        <taxon>Agaricomycotina</taxon>
        <taxon>Agaricomycetes</taxon>
        <taxon>Hymenochaetales</taxon>
        <taxon>Hymenochaetaceae</taxon>
        <taxon>Phellinidium</taxon>
    </lineage>
</organism>
<proteinExistence type="predicted"/>
<dbReference type="PANTHER" id="PTHR47842:SF1">
    <property type="entry name" value="DUF676 DOMAIN-CONTAINING PROTEIN"/>
    <property type="match status" value="1"/>
</dbReference>
<dbReference type="Proteomes" id="UP000308199">
    <property type="component" value="Unassembled WGS sequence"/>
</dbReference>
<dbReference type="InterPro" id="IPR029058">
    <property type="entry name" value="AB_hydrolase_fold"/>
</dbReference>
<protein>
    <recommendedName>
        <fullName evidence="2">AB hydrolase-1 domain-containing protein</fullName>
    </recommendedName>
</protein>
<reference evidence="3 4" key="1">
    <citation type="submission" date="2019-02" db="EMBL/GenBank/DDBJ databases">
        <title>Genome sequencing of the rare red list fungi Phellinidium pouzarii.</title>
        <authorList>
            <person name="Buettner E."/>
            <person name="Kellner H."/>
        </authorList>
    </citation>
    <scope>NUCLEOTIDE SEQUENCE [LARGE SCALE GENOMIC DNA]</scope>
    <source>
        <strain evidence="3 4">DSM 108285</strain>
    </source>
</reference>
<accession>A0A4S4L1X8</accession>
<dbReference type="EMBL" id="SGPK01000287">
    <property type="protein sequence ID" value="THH05087.1"/>
    <property type="molecule type" value="Genomic_DNA"/>
</dbReference>
<dbReference type="Pfam" id="PF12697">
    <property type="entry name" value="Abhydrolase_6"/>
    <property type="match status" value="1"/>
</dbReference>
<comment type="caution">
    <text evidence="3">The sequence shown here is derived from an EMBL/GenBank/DDBJ whole genome shotgun (WGS) entry which is preliminary data.</text>
</comment>
<feature type="domain" description="AB hydrolase-1" evidence="2">
    <location>
        <begin position="41"/>
        <end position="238"/>
    </location>
</feature>
<evidence type="ECO:0000259" key="2">
    <source>
        <dbReference type="Pfam" id="PF12697"/>
    </source>
</evidence>
<sequence length="401" mass="43362">MKSVQDFDHDHVNINPWSSRNSEAADALALTKPLPPDLVLIVFIHGFKGTESTFAGFPERLRHIVAETISNVVVESVIFPAYEVAAVERFADWLATLTVEREVSSGAGRGAGKAKIVLCGHSMGGLVAADTLIGMVTSRPDEGAPLWPKIIACIALDTPYFGLHPFVFKNSATKAFGYVQSARQVASAFDLFSKSSSSSSAKSTQAPAAAITAPPTPASGSSWAKWAVPAAYGVGGLLLSGAAAGAAYYKRDDLGLGYKWATDHMKYVGTLWDEEKLKKRVEKIVEIEKTLGVTFRDFYTLLPAKPPDYSNPRTFIVLPPKNSPLNSYFLFVQNNLAEDEVQAHTGMFEPGTNDGYYGLGLEVAKIVREAVASSRGEITKEFSPDNVRVREDGKTHNTKQA</sequence>
<gene>
    <name evidence="3" type="ORF">EW145_g5051</name>
</gene>
<evidence type="ECO:0000256" key="1">
    <source>
        <dbReference type="SAM" id="MobiDB-lite"/>
    </source>
</evidence>
<dbReference type="InterPro" id="IPR000073">
    <property type="entry name" value="AB_hydrolase_1"/>
</dbReference>
<feature type="region of interest" description="Disordered" evidence="1">
    <location>
        <begin position="381"/>
        <end position="401"/>
    </location>
</feature>
<evidence type="ECO:0000313" key="3">
    <source>
        <dbReference type="EMBL" id="THH05087.1"/>
    </source>
</evidence>
<evidence type="ECO:0000313" key="4">
    <source>
        <dbReference type="Proteomes" id="UP000308199"/>
    </source>
</evidence>
<dbReference type="Gene3D" id="3.40.50.1820">
    <property type="entry name" value="alpha/beta hydrolase"/>
    <property type="match status" value="1"/>
</dbReference>
<name>A0A4S4L1X8_9AGAM</name>